<sequence>MKTTSRHNRSELKAARHDLRANLTPAEATLWRALQNSQLDGRKFRRQHSIGSYILDFYCPGERLAVELDGQGHYTVSGEASDLERANYLQSVGIRVVRFENKRVFEQLKFVLEGIRQAFRS</sequence>
<evidence type="ECO:0000259" key="1">
    <source>
        <dbReference type="Pfam" id="PF04480"/>
    </source>
</evidence>
<keyword evidence="3" id="KW-1185">Reference proteome</keyword>
<dbReference type="PANTHER" id="PTHR38590">
    <property type="entry name" value="BLL0828 PROTEIN"/>
    <property type="match status" value="1"/>
</dbReference>
<organism evidence="2 3">
    <name type="scientific">Hymenobacter daecheongensis DSM 21074</name>
    <dbReference type="NCBI Taxonomy" id="1121955"/>
    <lineage>
        <taxon>Bacteria</taxon>
        <taxon>Pseudomonadati</taxon>
        <taxon>Bacteroidota</taxon>
        <taxon>Cytophagia</taxon>
        <taxon>Cytophagales</taxon>
        <taxon>Hymenobacteraceae</taxon>
        <taxon>Hymenobacter</taxon>
    </lineage>
</organism>
<dbReference type="STRING" id="1121955.SAMN02745146_3199"/>
<keyword evidence="2" id="KW-0255">Endonuclease</keyword>
<feature type="domain" description="DUF559" evidence="1">
    <location>
        <begin position="13"/>
        <end position="118"/>
    </location>
</feature>
<dbReference type="PANTHER" id="PTHR38590:SF1">
    <property type="entry name" value="BLL0828 PROTEIN"/>
    <property type="match status" value="1"/>
</dbReference>
<dbReference type="Gene3D" id="3.40.960.10">
    <property type="entry name" value="VSR Endonuclease"/>
    <property type="match status" value="1"/>
</dbReference>
<dbReference type="CDD" id="cd01038">
    <property type="entry name" value="Endonuclease_DUF559"/>
    <property type="match status" value="1"/>
</dbReference>
<gene>
    <name evidence="2" type="ORF">SAMN02745146_3199</name>
</gene>
<dbReference type="RefSeq" id="WP_073111066.1">
    <property type="nucleotide sequence ID" value="NZ_FQYN01000007.1"/>
</dbReference>
<evidence type="ECO:0000313" key="3">
    <source>
        <dbReference type="Proteomes" id="UP000184418"/>
    </source>
</evidence>
<dbReference type="EMBL" id="FQYN01000007">
    <property type="protein sequence ID" value="SHJ48090.1"/>
    <property type="molecule type" value="Genomic_DNA"/>
</dbReference>
<name>A0A1M6JN30_9BACT</name>
<proteinExistence type="predicted"/>
<dbReference type="OrthoDB" id="9798754at2"/>
<dbReference type="InterPro" id="IPR011335">
    <property type="entry name" value="Restrct_endonuc-II-like"/>
</dbReference>
<keyword evidence="2" id="KW-0540">Nuclease</keyword>
<accession>A0A1M6JN30</accession>
<dbReference type="InterPro" id="IPR007569">
    <property type="entry name" value="DUF559"/>
</dbReference>
<dbReference type="Proteomes" id="UP000184418">
    <property type="component" value="Unassembled WGS sequence"/>
</dbReference>
<dbReference type="InterPro" id="IPR047216">
    <property type="entry name" value="Endonuclease_DUF559_bact"/>
</dbReference>
<keyword evidence="2" id="KW-0378">Hydrolase</keyword>
<dbReference type="SUPFAM" id="SSF52980">
    <property type="entry name" value="Restriction endonuclease-like"/>
    <property type="match status" value="1"/>
</dbReference>
<protein>
    <submittedName>
        <fullName evidence="2">Very-short-patch-repair endonuclease</fullName>
    </submittedName>
</protein>
<evidence type="ECO:0000313" key="2">
    <source>
        <dbReference type="EMBL" id="SHJ48090.1"/>
    </source>
</evidence>
<dbReference type="Pfam" id="PF04480">
    <property type="entry name" value="DUF559"/>
    <property type="match status" value="1"/>
</dbReference>
<dbReference type="AlphaFoldDB" id="A0A1M6JN30"/>
<dbReference type="GO" id="GO:0004519">
    <property type="term" value="F:endonuclease activity"/>
    <property type="evidence" value="ECO:0007669"/>
    <property type="project" value="UniProtKB-KW"/>
</dbReference>
<reference evidence="2 3" key="1">
    <citation type="submission" date="2016-11" db="EMBL/GenBank/DDBJ databases">
        <authorList>
            <person name="Jaros S."/>
            <person name="Januszkiewicz K."/>
            <person name="Wedrychowicz H."/>
        </authorList>
    </citation>
    <scope>NUCLEOTIDE SEQUENCE [LARGE SCALE GENOMIC DNA]</scope>
    <source>
        <strain evidence="2 3">DSM 21074</strain>
    </source>
</reference>